<dbReference type="AlphaFoldDB" id="A0A8I1ACI8"/>
<dbReference type="PANTHER" id="PTHR23546:SF1">
    <property type="entry name" value="MEMBRANE PROTEIN"/>
    <property type="match status" value="1"/>
</dbReference>
<organism evidence="8 9">
    <name type="scientific">Thermoactinomyces intermedius</name>
    <dbReference type="NCBI Taxonomy" id="2024"/>
    <lineage>
        <taxon>Bacteria</taxon>
        <taxon>Bacillati</taxon>
        <taxon>Bacillota</taxon>
        <taxon>Bacilli</taxon>
        <taxon>Bacillales</taxon>
        <taxon>Thermoactinomycetaceae</taxon>
        <taxon>Thermoactinomyces</taxon>
    </lineage>
</organism>
<evidence type="ECO:0000256" key="2">
    <source>
        <dbReference type="ARBA" id="ARBA00022448"/>
    </source>
</evidence>
<protein>
    <submittedName>
        <fullName evidence="8">MFS transporter</fullName>
    </submittedName>
</protein>
<feature type="transmembrane region" description="Helical" evidence="6">
    <location>
        <begin position="39"/>
        <end position="57"/>
    </location>
</feature>
<feature type="transmembrane region" description="Helical" evidence="6">
    <location>
        <begin position="280"/>
        <end position="300"/>
    </location>
</feature>
<evidence type="ECO:0000313" key="8">
    <source>
        <dbReference type="EMBL" id="MBH8594849.1"/>
    </source>
</evidence>
<dbReference type="InterPro" id="IPR001958">
    <property type="entry name" value="Tet-R_TetA/multi-R_MdtG-like"/>
</dbReference>
<dbReference type="CDD" id="cd17325">
    <property type="entry name" value="MFS_MdtG_SLC18_like"/>
    <property type="match status" value="1"/>
</dbReference>
<dbReference type="GO" id="GO:0005886">
    <property type="term" value="C:plasma membrane"/>
    <property type="evidence" value="ECO:0007669"/>
    <property type="project" value="UniProtKB-SubCell"/>
</dbReference>
<dbReference type="GO" id="GO:0022857">
    <property type="term" value="F:transmembrane transporter activity"/>
    <property type="evidence" value="ECO:0007669"/>
    <property type="project" value="InterPro"/>
</dbReference>
<evidence type="ECO:0000256" key="6">
    <source>
        <dbReference type="SAM" id="Phobius"/>
    </source>
</evidence>
<dbReference type="InterPro" id="IPR011701">
    <property type="entry name" value="MFS"/>
</dbReference>
<dbReference type="EMBL" id="JAECVW010000002">
    <property type="protein sequence ID" value="MBH8594849.1"/>
    <property type="molecule type" value="Genomic_DNA"/>
</dbReference>
<evidence type="ECO:0000256" key="4">
    <source>
        <dbReference type="ARBA" id="ARBA00022989"/>
    </source>
</evidence>
<comment type="caution">
    <text evidence="8">The sequence shown here is derived from an EMBL/GenBank/DDBJ whole genome shotgun (WGS) entry which is preliminary data.</text>
</comment>
<keyword evidence="3 6" id="KW-0812">Transmembrane</keyword>
<feature type="transmembrane region" description="Helical" evidence="6">
    <location>
        <begin position="249"/>
        <end position="273"/>
    </location>
</feature>
<feature type="transmembrane region" description="Helical" evidence="6">
    <location>
        <begin position="69"/>
        <end position="92"/>
    </location>
</feature>
<feature type="domain" description="Major facilitator superfamily (MFS) profile" evidence="7">
    <location>
        <begin position="3"/>
        <end position="396"/>
    </location>
</feature>
<dbReference type="Pfam" id="PF07690">
    <property type="entry name" value="MFS_1"/>
    <property type="match status" value="1"/>
</dbReference>
<evidence type="ECO:0000256" key="3">
    <source>
        <dbReference type="ARBA" id="ARBA00022692"/>
    </source>
</evidence>
<dbReference type="Gene3D" id="1.20.1250.20">
    <property type="entry name" value="MFS general substrate transporter like domains"/>
    <property type="match status" value="1"/>
</dbReference>
<comment type="subcellular location">
    <subcellularLocation>
        <location evidence="1">Cell membrane</location>
        <topology evidence="1">Multi-pass membrane protein</topology>
    </subcellularLocation>
</comment>
<gene>
    <name evidence="8" type="ORF">I8U20_05835</name>
</gene>
<proteinExistence type="predicted"/>
<dbReference type="Proteomes" id="UP000633619">
    <property type="component" value="Unassembled WGS sequence"/>
</dbReference>
<sequence>MRHHYLLFFTLFSTYFGLSMVNPLIAPMLRELRLDETQISMVFAIAAVSLFASSLVWGDYCEKHGRRKLLVHGIFHFSFAYLLFAFVIQLGFANWISFSLLFAFLLLIRLYGGVVFGAVLTGAQALMADLTHVKERTSGMALLGAANGLGMILGPAFASILVLWDWTVPVYFAALFPLVMGWIWMRKGPDEPVRRKESHPHSEKLSLFDRRIFPYLFMTVLVHLVIVILQVTAGLYFTDQLGVSVKTAAQWISLSMFAMGTAAFLGQMVIVRLWNPSYTWLLRLGAPVMFLGFFGFLQSVSLSGMVLSFAGIGLGVSLMLPGCLSAISLNAGEESQGAAAGLSGVANGIGAMAGPVAGSFLYEVHPVVPFECCLWVLSGMIVMACLIKPQTKEHTEPVFHKR</sequence>
<evidence type="ECO:0000313" key="9">
    <source>
        <dbReference type="Proteomes" id="UP000633619"/>
    </source>
</evidence>
<dbReference type="InterPro" id="IPR020846">
    <property type="entry name" value="MFS_dom"/>
</dbReference>
<feature type="transmembrane region" description="Helical" evidence="6">
    <location>
        <begin position="368"/>
        <end position="387"/>
    </location>
</feature>
<dbReference type="InterPro" id="IPR036259">
    <property type="entry name" value="MFS_trans_sf"/>
</dbReference>
<dbReference type="SUPFAM" id="SSF103473">
    <property type="entry name" value="MFS general substrate transporter"/>
    <property type="match status" value="1"/>
</dbReference>
<evidence type="ECO:0000256" key="5">
    <source>
        <dbReference type="ARBA" id="ARBA00023136"/>
    </source>
</evidence>
<feature type="transmembrane region" description="Helical" evidence="6">
    <location>
        <begin position="212"/>
        <end position="237"/>
    </location>
</feature>
<feature type="transmembrane region" description="Helical" evidence="6">
    <location>
        <begin position="141"/>
        <end position="162"/>
    </location>
</feature>
<dbReference type="PANTHER" id="PTHR23546">
    <property type="entry name" value="TRANSPORT PROTEIN"/>
    <property type="match status" value="1"/>
</dbReference>
<feature type="transmembrane region" description="Helical" evidence="6">
    <location>
        <begin position="306"/>
        <end position="327"/>
    </location>
</feature>
<feature type="transmembrane region" description="Helical" evidence="6">
    <location>
        <begin position="98"/>
        <end position="120"/>
    </location>
</feature>
<name>A0A8I1ACI8_THEIN</name>
<evidence type="ECO:0000256" key="1">
    <source>
        <dbReference type="ARBA" id="ARBA00004651"/>
    </source>
</evidence>
<dbReference type="PROSITE" id="PS50850">
    <property type="entry name" value="MFS"/>
    <property type="match status" value="1"/>
</dbReference>
<dbReference type="PRINTS" id="PR01035">
    <property type="entry name" value="TCRTETA"/>
</dbReference>
<keyword evidence="4 6" id="KW-1133">Transmembrane helix</keyword>
<reference evidence="8 9" key="1">
    <citation type="submission" date="2020-12" db="EMBL/GenBank/DDBJ databases">
        <title>WGS of Thermoactinomyces spp.</title>
        <authorList>
            <person name="Cheng K."/>
        </authorList>
    </citation>
    <scope>NUCLEOTIDE SEQUENCE [LARGE SCALE GENOMIC DNA]</scope>
    <source>
        <strain evidence="9">CICC 10671\DSM 43846</strain>
    </source>
</reference>
<feature type="transmembrane region" description="Helical" evidence="6">
    <location>
        <begin position="168"/>
        <end position="185"/>
    </location>
</feature>
<keyword evidence="5 6" id="KW-0472">Membrane</keyword>
<keyword evidence="2" id="KW-0813">Transport</keyword>
<evidence type="ECO:0000259" key="7">
    <source>
        <dbReference type="PROSITE" id="PS50850"/>
    </source>
</evidence>
<feature type="transmembrane region" description="Helical" evidence="6">
    <location>
        <begin position="339"/>
        <end position="362"/>
    </location>
</feature>
<dbReference type="RefSeq" id="WP_181732504.1">
    <property type="nucleotide sequence ID" value="NZ_JACEIR010000008.1"/>
</dbReference>
<keyword evidence="9" id="KW-1185">Reference proteome</keyword>
<accession>A0A8I1ACI8</accession>